<organism evidence="2 3">
    <name type="scientific">Sphingomonas montanisoli</name>
    <dbReference type="NCBI Taxonomy" id="2606412"/>
    <lineage>
        <taxon>Bacteria</taxon>
        <taxon>Pseudomonadati</taxon>
        <taxon>Pseudomonadota</taxon>
        <taxon>Alphaproteobacteria</taxon>
        <taxon>Sphingomonadales</taxon>
        <taxon>Sphingomonadaceae</taxon>
        <taxon>Sphingomonas</taxon>
    </lineage>
</organism>
<comment type="caution">
    <text evidence="2">The sequence shown here is derived from an EMBL/GenBank/DDBJ whole genome shotgun (WGS) entry which is preliminary data.</text>
</comment>
<sequence length="203" mass="21864">MALKAQPINCTLKRSKAGESSSTDAMIALLAKEFKAKGVTVAETIRIADHDVFPGVLSDEGEGDAWPKIREKILTADILIFGTPIWMGQVSSVGKRVLERMDAFLDETDEAGRMPSYSKVAVAAIVGNEDGAHFSSAQIFQSLNDTGWTIPSVAACYWVGEAMGSVDFQDLKKTPEMVAKTAKMVASNASHLARLLKDKPYPG</sequence>
<dbReference type="AlphaFoldDB" id="A0A5D9C9A0"/>
<reference evidence="2 3" key="1">
    <citation type="submission" date="2019-08" db="EMBL/GenBank/DDBJ databases">
        <authorList>
            <person name="Wang G."/>
            <person name="Xu Z."/>
        </authorList>
    </citation>
    <scope>NUCLEOTIDE SEQUENCE [LARGE SCALE GENOMIC DNA]</scope>
    <source>
        <strain evidence="2 3">ZX</strain>
    </source>
</reference>
<dbReference type="EMBL" id="VTOU01000002">
    <property type="protein sequence ID" value="TZG27630.1"/>
    <property type="molecule type" value="Genomic_DNA"/>
</dbReference>
<dbReference type="GO" id="GO:0016491">
    <property type="term" value="F:oxidoreductase activity"/>
    <property type="evidence" value="ECO:0007669"/>
    <property type="project" value="InterPro"/>
</dbReference>
<protein>
    <submittedName>
        <fullName evidence="2">Flavodoxin family protein</fullName>
    </submittedName>
</protein>
<dbReference type="Pfam" id="PF03358">
    <property type="entry name" value="FMN_red"/>
    <property type="match status" value="1"/>
</dbReference>
<evidence type="ECO:0000313" key="2">
    <source>
        <dbReference type="EMBL" id="TZG27630.1"/>
    </source>
</evidence>
<feature type="domain" description="NADPH-dependent FMN reductase-like" evidence="1">
    <location>
        <begin position="19"/>
        <end position="151"/>
    </location>
</feature>
<dbReference type="SUPFAM" id="SSF52218">
    <property type="entry name" value="Flavoproteins"/>
    <property type="match status" value="1"/>
</dbReference>
<evidence type="ECO:0000313" key="3">
    <source>
        <dbReference type="Proteomes" id="UP000322077"/>
    </source>
</evidence>
<dbReference type="Gene3D" id="3.40.50.360">
    <property type="match status" value="1"/>
</dbReference>
<keyword evidence="3" id="KW-1185">Reference proteome</keyword>
<dbReference type="InterPro" id="IPR029039">
    <property type="entry name" value="Flavoprotein-like_sf"/>
</dbReference>
<gene>
    <name evidence="2" type="ORF">FYJ91_08615</name>
</gene>
<proteinExistence type="predicted"/>
<evidence type="ECO:0000259" key="1">
    <source>
        <dbReference type="Pfam" id="PF03358"/>
    </source>
</evidence>
<dbReference type="InterPro" id="IPR005025">
    <property type="entry name" value="FMN_Rdtase-like_dom"/>
</dbReference>
<dbReference type="Proteomes" id="UP000322077">
    <property type="component" value="Unassembled WGS sequence"/>
</dbReference>
<accession>A0A5D9C9A0</accession>
<name>A0A5D9C9A0_9SPHN</name>
<dbReference type="RefSeq" id="WP_149521843.1">
    <property type="nucleotide sequence ID" value="NZ_VTOU01000002.1"/>
</dbReference>